<dbReference type="SUPFAM" id="SSF53850">
    <property type="entry name" value="Periplasmic binding protein-like II"/>
    <property type="match status" value="1"/>
</dbReference>
<dbReference type="GO" id="GO:0003700">
    <property type="term" value="F:DNA-binding transcription factor activity"/>
    <property type="evidence" value="ECO:0007669"/>
    <property type="project" value="InterPro"/>
</dbReference>
<name>A0A939MA47_9BRAD</name>
<proteinExistence type="inferred from homology"/>
<evidence type="ECO:0000256" key="1">
    <source>
        <dbReference type="ARBA" id="ARBA00003502"/>
    </source>
</evidence>
<dbReference type="KEGG" id="bban:J4G43_032700"/>
<dbReference type="InterPro" id="IPR058163">
    <property type="entry name" value="LysR-type_TF_proteobact-type"/>
</dbReference>
<dbReference type="InterPro" id="IPR005119">
    <property type="entry name" value="LysR_subst-bd"/>
</dbReference>
<reference evidence="7" key="1">
    <citation type="submission" date="2021-03" db="EMBL/GenBank/DDBJ databases">
        <title>Whole Genome Sequence of Bradyrhizobium sp. Strain 144S4.</title>
        <authorList>
            <person name="Bromfield E.S.P."/>
            <person name="Cloutier S."/>
        </authorList>
    </citation>
    <scope>NUCLEOTIDE SEQUENCE [LARGE SCALE GENOMIC DNA]</scope>
    <source>
        <strain evidence="7">144S4</strain>
    </source>
</reference>
<dbReference type="EMBL" id="CP086136">
    <property type="protein sequence ID" value="UEM09468.1"/>
    <property type="molecule type" value="Genomic_DNA"/>
</dbReference>
<protein>
    <submittedName>
        <fullName evidence="7">LysR family transcriptional regulator</fullName>
    </submittedName>
</protein>
<dbReference type="GO" id="GO:0006351">
    <property type="term" value="P:DNA-templated transcription"/>
    <property type="evidence" value="ECO:0007669"/>
    <property type="project" value="TreeGrafter"/>
</dbReference>
<evidence type="ECO:0000259" key="6">
    <source>
        <dbReference type="PROSITE" id="PS50931"/>
    </source>
</evidence>
<accession>A0A939MA47</accession>
<organism evidence="7">
    <name type="scientific">Bradyrhizobium barranii subsp. barranii</name>
    <dbReference type="NCBI Taxonomy" id="2823807"/>
    <lineage>
        <taxon>Bacteria</taxon>
        <taxon>Pseudomonadati</taxon>
        <taxon>Pseudomonadota</taxon>
        <taxon>Alphaproteobacteria</taxon>
        <taxon>Hyphomicrobiales</taxon>
        <taxon>Nitrobacteraceae</taxon>
        <taxon>Bradyrhizobium</taxon>
        <taxon>Bradyrhizobium barranii</taxon>
    </lineage>
</organism>
<dbReference type="AlphaFoldDB" id="A0A939MA47"/>
<sequence length="307" mass="33740">MSLRLPSLNALRAFEAVGRTGSIKAASDELSVSPTVVSRHIRKLQLDLNVALVAAHGRGLLLTAAGEAFHARVTRAFDILRQANEDVRPASRRTLTIWCIPGIINQRLLACLPALMASLPNYDIALYPTLSRADFTRGEADAEIVHMNMMISRPKVRTELIAAPKIHAVASPAFRARHPVVTQASDFLNLPLIHEASTLYWEQWFENAGVTDLPMLRGPHLWHAHLTIEAARQGQGVALANTLLVEEDLAAGRLVDLSPHPVSLGGYYFVAVARRWGDPELVVLRRWLKEAFQGGIARTIDAAARSE</sequence>
<dbReference type="PANTHER" id="PTHR30537">
    <property type="entry name" value="HTH-TYPE TRANSCRIPTIONAL REGULATOR"/>
    <property type="match status" value="1"/>
</dbReference>
<evidence type="ECO:0000256" key="3">
    <source>
        <dbReference type="ARBA" id="ARBA00023015"/>
    </source>
</evidence>
<evidence type="ECO:0000256" key="5">
    <source>
        <dbReference type="ARBA" id="ARBA00023163"/>
    </source>
</evidence>
<dbReference type="EMBL" id="JAGEMI010000001">
    <property type="protein sequence ID" value="MBO1865859.1"/>
    <property type="molecule type" value="Genomic_DNA"/>
</dbReference>
<evidence type="ECO:0000256" key="4">
    <source>
        <dbReference type="ARBA" id="ARBA00023125"/>
    </source>
</evidence>
<dbReference type="Gene3D" id="3.40.190.10">
    <property type="entry name" value="Periplasmic binding protein-like II"/>
    <property type="match status" value="2"/>
</dbReference>
<dbReference type="GO" id="GO:0043565">
    <property type="term" value="F:sequence-specific DNA binding"/>
    <property type="evidence" value="ECO:0007669"/>
    <property type="project" value="TreeGrafter"/>
</dbReference>
<keyword evidence="3" id="KW-0805">Transcription regulation</keyword>
<feature type="domain" description="HTH lysR-type" evidence="6">
    <location>
        <begin position="6"/>
        <end position="63"/>
    </location>
</feature>
<reference evidence="8 9" key="2">
    <citation type="journal article" date="2022" name="Int. J. Syst. Evol. Microbiol.">
        <title>Strains of Bradyrhizobium barranii sp. nov. associated with legumes native to Canada are symbionts of soybeans and belong to different subspecies (subsp. barranii subsp. nov. and subsp. apii subsp. nov.) and symbiovars (sv. glycinearum and sv. septentrionale).</title>
        <authorList>
            <person name="Bromfield E.S.P."/>
            <person name="Cloutier S."/>
            <person name="Wasai-Hara S."/>
            <person name="Minamisawa K."/>
        </authorList>
    </citation>
    <scope>NUCLEOTIDE SEQUENCE [LARGE SCALE GENOMIC DNA]</scope>
    <source>
        <strain evidence="8 9">144S4</strain>
    </source>
</reference>
<dbReference type="InterPro" id="IPR036390">
    <property type="entry name" value="WH_DNA-bd_sf"/>
</dbReference>
<dbReference type="Pfam" id="PF00126">
    <property type="entry name" value="HTH_1"/>
    <property type="match status" value="1"/>
</dbReference>
<evidence type="ECO:0000313" key="8">
    <source>
        <dbReference type="EMBL" id="UEM09468.1"/>
    </source>
</evidence>
<dbReference type="Gene3D" id="1.10.10.10">
    <property type="entry name" value="Winged helix-like DNA-binding domain superfamily/Winged helix DNA-binding domain"/>
    <property type="match status" value="1"/>
</dbReference>
<evidence type="ECO:0000256" key="2">
    <source>
        <dbReference type="ARBA" id="ARBA00009437"/>
    </source>
</evidence>
<evidence type="ECO:0000313" key="7">
    <source>
        <dbReference type="EMBL" id="MBO1865859.1"/>
    </source>
</evidence>
<dbReference type="InterPro" id="IPR000847">
    <property type="entry name" value="LysR_HTH_N"/>
</dbReference>
<keyword evidence="4" id="KW-0238">DNA-binding</keyword>
<dbReference type="InterPro" id="IPR036388">
    <property type="entry name" value="WH-like_DNA-bd_sf"/>
</dbReference>
<dbReference type="Proteomes" id="UP000664702">
    <property type="component" value="Chromosome"/>
</dbReference>
<comment type="similarity">
    <text evidence="2">Belongs to the LysR transcriptional regulatory family.</text>
</comment>
<dbReference type="PANTHER" id="PTHR30537:SF74">
    <property type="entry name" value="HTH-TYPE TRANSCRIPTIONAL REGULATOR TRPI"/>
    <property type="match status" value="1"/>
</dbReference>
<dbReference type="Pfam" id="PF03466">
    <property type="entry name" value="LysR_substrate"/>
    <property type="match status" value="1"/>
</dbReference>
<gene>
    <name evidence="8" type="ORF">J4G43_032700</name>
    <name evidence="7" type="ORF">J4G43_34670</name>
</gene>
<keyword evidence="5" id="KW-0804">Transcription</keyword>
<dbReference type="PROSITE" id="PS50931">
    <property type="entry name" value="HTH_LYSR"/>
    <property type="match status" value="1"/>
</dbReference>
<comment type="function">
    <text evidence="1">NodD regulates the expression of the nodABCFE genes which encode other nodulation proteins. NodD is also a negative regulator of its own expression. Binds flavonoids as inducers.</text>
</comment>
<dbReference type="RefSeq" id="WP_208087464.1">
    <property type="nucleotide sequence ID" value="NZ_CP086136.1"/>
</dbReference>
<dbReference type="SUPFAM" id="SSF46785">
    <property type="entry name" value="Winged helix' DNA-binding domain"/>
    <property type="match status" value="1"/>
</dbReference>
<evidence type="ECO:0000313" key="9">
    <source>
        <dbReference type="Proteomes" id="UP000664702"/>
    </source>
</evidence>